<comment type="similarity">
    <text evidence="1">Belongs to the cytochrome P450 family.</text>
</comment>
<dbReference type="InterPro" id="IPR036396">
    <property type="entry name" value="Cyt_P450_sf"/>
</dbReference>
<dbReference type="Pfam" id="PF00067">
    <property type="entry name" value="p450"/>
    <property type="match status" value="1"/>
</dbReference>
<name>A0A8T9BXA4_9HELO</name>
<evidence type="ECO:0000313" key="3">
    <source>
        <dbReference type="EMBL" id="TVY55447.1"/>
    </source>
</evidence>
<keyword evidence="4" id="KW-1185">Reference proteome</keyword>
<evidence type="ECO:0000256" key="2">
    <source>
        <dbReference type="SAM" id="SignalP"/>
    </source>
</evidence>
<feature type="non-terminal residue" evidence="3">
    <location>
        <position position="589"/>
    </location>
</feature>
<feature type="chain" id="PRO_5035863491" evidence="2">
    <location>
        <begin position="18"/>
        <end position="589"/>
    </location>
</feature>
<dbReference type="GO" id="GO:0016705">
    <property type="term" value="F:oxidoreductase activity, acting on paired donors, with incorporation or reduction of molecular oxygen"/>
    <property type="evidence" value="ECO:0007669"/>
    <property type="project" value="InterPro"/>
</dbReference>
<keyword evidence="2" id="KW-0732">Signal</keyword>
<accession>A0A8T9BXA4</accession>
<dbReference type="PANTHER" id="PTHR24305:SF166">
    <property type="entry name" value="CYTOCHROME P450 12A4, MITOCHONDRIAL-RELATED"/>
    <property type="match status" value="1"/>
</dbReference>
<dbReference type="GO" id="GO:0020037">
    <property type="term" value="F:heme binding"/>
    <property type="evidence" value="ECO:0007669"/>
    <property type="project" value="InterPro"/>
</dbReference>
<sequence>MLSLLTLLVIGSLVLFAAKNYWKLQKNIANAKKTGLPYLIVPFHSSNPVEFLLLESIIRALCKFEYTSKWRWVMLLDRELSWRHIRVFEEQYGDTFLTVSPVQITLKTSNAELITQMGARRNDFVKRVDRYKIVNLFGTSILTTEGQEWKQHKKITGPSFSEKSNRLVFEESLRQAQGMIDYWSSQGNNSKKEIKVEKTAEDTATLSFHVICAAGFGVPQLWPGESEEKLQGNGVPGFSYMLPGGRHMMTLKDSLINLLHSIYWFGLFTPWMLKNSPFKKMNRIYSYYFECLNYFNELLELRKKELYLGENDKGTMDLMVSMIKASEESPLESKESEQDTAHMSKDNIIGNSFIFLFAGHETSGNSIHYSILLLAMSLHDQRRMQADIDQIVGKKPSTEWSYQGDMPRLYNSMVGAVLNEQLRLIPAISNVPKWVSGDQAVRIDGRDFVLPDGTQLHWNVPGTNRNPRYWPKVPSKISGKDHDMDDFVPSRWLPDTKHPIVQNPEHVNAPVDGLETASFETASPTSLVHPPKGAFITFSEARAPAPGRRFAQVEITTVLAAVFQKYSVELDVQRWASDEEVALMGVEER</sequence>
<comment type="caution">
    <text evidence="3">The sequence shown here is derived from an EMBL/GenBank/DDBJ whole genome shotgun (WGS) entry which is preliminary data.</text>
</comment>
<dbReference type="InterPro" id="IPR050121">
    <property type="entry name" value="Cytochrome_P450_monoxygenase"/>
</dbReference>
<dbReference type="AlphaFoldDB" id="A0A8T9BXA4"/>
<dbReference type="InterPro" id="IPR002401">
    <property type="entry name" value="Cyt_P450_E_grp-I"/>
</dbReference>
<dbReference type="SUPFAM" id="SSF48264">
    <property type="entry name" value="Cytochrome P450"/>
    <property type="match status" value="1"/>
</dbReference>
<organism evidence="3 4">
    <name type="scientific">Lachnellula suecica</name>
    <dbReference type="NCBI Taxonomy" id="602035"/>
    <lineage>
        <taxon>Eukaryota</taxon>
        <taxon>Fungi</taxon>
        <taxon>Dikarya</taxon>
        <taxon>Ascomycota</taxon>
        <taxon>Pezizomycotina</taxon>
        <taxon>Leotiomycetes</taxon>
        <taxon>Helotiales</taxon>
        <taxon>Lachnaceae</taxon>
        <taxon>Lachnellula</taxon>
    </lineage>
</organism>
<feature type="signal peptide" evidence="2">
    <location>
        <begin position="1"/>
        <end position="17"/>
    </location>
</feature>
<dbReference type="OrthoDB" id="1470350at2759"/>
<protein>
    <submittedName>
        <fullName evidence="3">Cytochrome P450 3A13</fullName>
    </submittedName>
</protein>
<dbReference type="PANTHER" id="PTHR24305">
    <property type="entry name" value="CYTOCHROME P450"/>
    <property type="match status" value="1"/>
</dbReference>
<evidence type="ECO:0000256" key="1">
    <source>
        <dbReference type="ARBA" id="ARBA00010617"/>
    </source>
</evidence>
<proteinExistence type="inferred from homology"/>
<gene>
    <name evidence="3" type="primary">Cyp3a13</name>
    <name evidence="3" type="ORF">LSUE1_G009677</name>
</gene>
<dbReference type="GO" id="GO:0005506">
    <property type="term" value="F:iron ion binding"/>
    <property type="evidence" value="ECO:0007669"/>
    <property type="project" value="InterPro"/>
</dbReference>
<dbReference type="Gene3D" id="1.10.630.10">
    <property type="entry name" value="Cytochrome P450"/>
    <property type="match status" value="1"/>
</dbReference>
<dbReference type="InterPro" id="IPR001128">
    <property type="entry name" value="Cyt_P450"/>
</dbReference>
<dbReference type="EMBL" id="QGMK01002884">
    <property type="protein sequence ID" value="TVY55447.1"/>
    <property type="molecule type" value="Genomic_DNA"/>
</dbReference>
<reference evidence="3 4" key="1">
    <citation type="submission" date="2018-05" db="EMBL/GenBank/DDBJ databases">
        <title>Genome sequencing and assembly of the regulated plant pathogen Lachnellula willkommii and related sister species for the development of diagnostic species identification markers.</title>
        <authorList>
            <person name="Giroux E."/>
            <person name="Bilodeau G."/>
        </authorList>
    </citation>
    <scope>NUCLEOTIDE SEQUENCE [LARGE SCALE GENOMIC DNA]</scope>
    <source>
        <strain evidence="3 4">CBS 268.59</strain>
    </source>
</reference>
<dbReference type="Proteomes" id="UP000469558">
    <property type="component" value="Unassembled WGS sequence"/>
</dbReference>
<evidence type="ECO:0000313" key="4">
    <source>
        <dbReference type="Proteomes" id="UP000469558"/>
    </source>
</evidence>
<dbReference type="PRINTS" id="PR00463">
    <property type="entry name" value="EP450I"/>
</dbReference>
<dbReference type="GO" id="GO:0004497">
    <property type="term" value="F:monooxygenase activity"/>
    <property type="evidence" value="ECO:0007669"/>
    <property type="project" value="InterPro"/>
</dbReference>